<dbReference type="PRINTS" id="PR00075">
    <property type="entry name" value="FACDDSATRASE"/>
</dbReference>
<evidence type="ECO:0000313" key="15">
    <source>
        <dbReference type="EMBL" id="USR89411.1"/>
    </source>
</evidence>
<dbReference type="Pfam" id="PF00487">
    <property type="entry name" value="FA_desaturase"/>
    <property type="match status" value="1"/>
</dbReference>
<evidence type="ECO:0000256" key="13">
    <source>
        <dbReference type="SAM" id="Phobius"/>
    </source>
</evidence>
<evidence type="ECO:0000256" key="5">
    <source>
        <dbReference type="ARBA" id="ARBA00022692"/>
    </source>
</evidence>
<evidence type="ECO:0000256" key="10">
    <source>
        <dbReference type="ARBA" id="ARBA00023098"/>
    </source>
</evidence>
<accession>A0ABY5ALZ3</accession>
<evidence type="ECO:0000259" key="14">
    <source>
        <dbReference type="Pfam" id="PF00487"/>
    </source>
</evidence>
<comment type="similarity">
    <text evidence="3">Belongs to the fatty acid desaturase type 2 family.</text>
</comment>
<dbReference type="EC" id="1.14.19.-" evidence="15"/>
<evidence type="ECO:0000256" key="9">
    <source>
        <dbReference type="ARBA" id="ARBA00023004"/>
    </source>
</evidence>
<dbReference type="EMBL" id="CP098611">
    <property type="protein sequence ID" value="USR89411.1"/>
    <property type="molecule type" value="Genomic_DNA"/>
</dbReference>
<evidence type="ECO:0000256" key="8">
    <source>
        <dbReference type="ARBA" id="ARBA00023002"/>
    </source>
</evidence>
<proteinExistence type="inferred from homology"/>
<dbReference type="PANTHER" id="PTHR11351:SF31">
    <property type="entry name" value="DESATURASE 1, ISOFORM A-RELATED"/>
    <property type="match status" value="1"/>
</dbReference>
<evidence type="ECO:0000256" key="11">
    <source>
        <dbReference type="ARBA" id="ARBA00023136"/>
    </source>
</evidence>
<feature type="transmembrane region" description="Helical" evidence="13">
    <location>
        <begin position="37"/>
        <end position="59"/>
    </location>
</feature>
<keyword evidence="5 13" id="KW-0812">Transmembrane</keyword>
<feature type="transmembrane region" description="Helical" evidence="13">
    <location>
        <begin position="12"/>
        <end position="31"/>
    </location>
</feature>
<evidence type="ECO:0000256" key="6">
    <source>
        <dbReference type="ARBA" id="ARBA00022832"/>
    </source>
</evidence>
<evidence type="ECO:0000256" key="4">
    <source>
        <dbReference type="ARBA" id="ARBA00022516"/>
    </source>
</evidence>
<keyword evidence="6" id="KW-0276">Fatty acid metabolism</keyword>
<evidence type="ECO:0000256" key="3">
    <source>
        <dbReference type="ARBA" id="ARBA00008749"/>
    </source>
</evidence>
<sequence length="283" mass="32558">MTVATPQKLSLNWFAVIWIATIHLLACLAFLPSTFTWAGVGVALFLHWVTGALGVTMGWHRLISHRSFEVPKWLEYFLMFCGTLSCQAGPVDWVGMHRIHHKYSDTPADPHDSNKGFWWSHVGWMFFEIPAKEEASKMVKDIGDDPVYKFCQNFFIPIQFVLGFILYFLGDYFVGNGISFVVWGVFVRMAVMFHCTWFVNSATHKFGYRTYESGDDSRNCWWVALVTYGEGWHNNHHAFQYSARHGLKWWEIDVTWMMISALKAVGLAKKVKMPPKNAKPISG</sequence>
<organism evidence="15 16">
    <name type="scientific">Phormidium yuhuli AB48</name>
    <dbReference type="NCBI Taxonomy" id="2940671"/>
    <lineage>
        <taxon>Bacteria</taxon>
        <taxon>Bacillati</taxon>
        <taxon>Cyanobacteriota</taxon>
        <taxon>Cyanophyceae</taxon>
        <taxon>Oscillatoriophycideae</taxon>
        <taxon>Oscillatoriales</taxon>
        <taxon>Oscillatoriaceae</taxon>
        <taxon>Phormidium</taxon>
        <taxon>Phormidium yuhuli</taxon>
    </lineage>
</organism>
<keyword evidence="16" id="KW-1185">Reference proteome</keyword>
<dbReference type="GO" id="GO:0016491">
    <property type="term" value="F:oxidoreductase activity"/>
    <property type="evidence" value="ECO:0007669"/>
    <property type="project" value="UniProtKB-KW"/>
</dbReference>
<keyword evidence="11 13" id="KW-0472">Membrane</keyword>
<evidence type="ECO:0000313" key="16">
    <source>
        <dbReference type="Proteomes" id="UP001056708"/>
    </source>
</evidence>
<evidence type="ECO:0000256" key="2">
    <source>
        <dbReference type="ARBA" id="ARBA00004141"/>
    </source>
</evidence>
<dbReference type="CDD" id="cd03505">
    <property type="entry name" value="Delta9-FADS-like"/>
    <property type="match status" value="1"/>
</dbReference>
<feature type="transmembrane region" description="Helical" evidence="13">
    <location>
        <begin position="154"/>
        <end position="174"/>
    </location>
</feature>
<feature type="transmembrane region" description="Helical" evidence="13">
    <location>
        <begin position="180"/>
        <end position="199"/>
    </location>
</feature>
<keyword evidence="12" id="KW-0275">Fatty acid biosynthesis</keyword>
<comment type="subcellular location">
    <subcellularLocation>
        <location evidence="2">Membrane</location>
        <topology evidence="2">Multi-pass membrane protein</topology>
    </subcellularLocation>
</comment>
<gene>
    <name evidence="15" type="ORF">NEA10_10950</name>
</gene>
<evidence type="ECO:0000256" key="12">
    <source>
        <dbReference type="ARBA" id="ARBA00023160"/>
    </source>
</evidence>
<reference evidence="15" key="1">
    <citation type="submission" date="2022-06" db="EMBL/GenBank/DDBJ databases">
        <title>Genome sequence of Phormidium yuhuli AB48 isolated from an industrial photobioreactor environment.</title>
        <authorList>
            <person name="Qiu Y."/>
            <person name="Noonan A.J.C."/>
            <person name="Dofher K."/>
            <person name="Koch M."/>
            <person name="Kieft B."/>
            <person name="Lin X."/>
            <person name="Ziels R.M."/>
            <person name="Hallam S.J."/>
        </authorList>
    </citation>
    <scope>NUCLEOTIDE SEQUENCE</scope>
    <source>
        <strain evidence="15">AB48</strain>
    </source>
</reference>
<dbReference type="PANTHER" id="PTHR11351">
    <property type="entry name" value="ACYL-COA DESATURASE"/>
    <property type="match status" value="1"/>
</dbReference>
<keyword evidence="9" id="KW-0408">Iron</keyword>
<evidence type="ECO:0000256" key="1">
    <source>
        <dbReference type="ARBA" id="ARBA00001954"/>
    </source>
</evidence>
<dbReference type="RefSeq" id="WP_252659846.1">
    <property type="nucleotide sequence ID" value="NZ_CP098611.1"/>
</dbReference>
<comment type="cofactor">
    <cofactor evidence="1">
        <name>Fe(2+)</name>
        <dbReference type="ChEBI" id="CHEBI:29033"/>
    </cofactor>
</comment>
<feature type="domain" description="Fatty acid desaturase" evidence="14">
    <location>
        <begin position="36"/>
        <end position="251"/>
    </location>
</feature>
<name>A0ABY5ALZ3_9CYAN</name>
<keyword evidence="7 13" id="KW-1133">Transmembrane helix</keyword>
<keyword evidence="4" id="KW-0444">Lipid biosynthesis</keyword>
<keyword evidence="8 15" id="KW-0560">Oxidoreductase</keyword>
<dbReference type="InterPro" id="IPR015876">
    <property type="entry name" value="Acyl-CoA_DS"/>
</dbReference>
<protein>
    <submittedName>
        <fullName evidence="15">Fatty acid desaturase</fullName>
        <ecNumber evidence="15">1.14.19.-</ecNumber>
    </submittedName>
</protein>
<keyword evidence="10" id="KW-0443">Lipid metabolism</keyword>
<dbReference type="Proteomes" id="UP001056708">
    <property type="component" value="Chromosome"/>
</dbReference>
<dbReference type="InterPro" id="IPR005804">
    <property type="entry name" value="FA_desaturase_dom"/>
</dbReference>
<evidence type="ECO:0000256" key="7">
    <source>
        <dbReference type="ARBA" id="ARBA00022989"/>
    </source>
</evidence>